<dbReference type="NCBIfam" id="TIGR00080">
    <property type="entry name" value="pimt"/>
    <property type="match status" value="1"/>
</dbReference>
<evidence type="ECO:0000256" key="7">
    <source>
        <dbReference type="ARBA" id="ARBA00022679"/>
    </source>
</evidence>
<evidence type="ECO:0000256" key="9">
    <source>
        <dbReference type="NCBIfam" id="TIGR00080"/>
    </source>
</evidence>
<dbReference type="KEGG" id="hty:BN2458_PEG1615"/>
<reference evidence="13" key="3">
    <citation type="submission" date="2015-11" db="EMBL/GenBank/DDBJ databases">
        <authorList>
            <person name="Anvar S.Y."/>
        </authorList>
    </citation>
    <scope>NUCLEOTIDE SEQUENCE [LARGE SCALE GENOMIC DNA]</scope>
</reference>
<dbReference type="SUPFAM" id="SSF53335">
    <property type="entry name" value="S-adenosyl-L-methionine-dependent methyltransferases"/>
    <property type="match status" value="1"/>
</dbReference>
<dbReference type="CDD" id="cd02440">
    <property type="entry name" value="AdoMet_MTases"/>
    <property type="match status" value="1"/>
</dbReference>
<dbReference type="InterPro" id="IPR029063">
    <property type="entry name" value="SAM-dependent_MTases_sf"/>
</dbReference>
<evidence type="ECO:0000256" key="3">
    <source>
        <dbReference type="ARBA" id="ARBA00011890"/>
    </source>
</evidence>
<evidence type="ECO:0000313" key="13">
    <source>
        <dbReference type="Proteomes" id="UP000064525"/>
    </source>
</evidence>
<gene>
    <name evidence="10" type="ORF">BN2458_PEG1615</name>
    <name evidence="11" type="ORF">LS75_002375</name>
</gene>
<evidence type="ECO:0000313" key="11">
    <source>
        <dbReference type="EMBL" id="TLD79164.1"/>
    </source>
</evidence>
<dbReference type="Proteomes" id="UP000029925">
    <property type="component" value="Unassembled WGS sequence"/>
</dbReference>
<dbReference type="Gene3D" id="3.40.50.150">
    <property type="entry name" value="Vaccinia Virus protein VP39"/>
    <property type="match status" value="1"/>
</dbReference>
<evidence type="ECO:0000256" key="5">
    <source>
        <dbReference type="ARBA" id="ARBA00022490"/>
    </source>
</evidence>
<keyword evidence="12" id="KW-1185">Reference proteome</keyword>
<dbReference type="PANTHER" id="PTHR11579">
    <property type="entry name" value="PROTEIN-L-ISOASPARTATE O-METHYLTRANSFERASE"/>
    <property type="match status" value="1"/>
</dbReference>
<sequence>MYKLAAKEMCDEITKIFPLSSKVVAALCAVDREKFIPAGFAPYLAYDINPLPMTESQYISSPLTVAQMTEYLAPNGGDSVLEIGCGSGYQAMVLSHLFRRVFSIERIDKLLIKAKERFKLLQSHNIFVKLDDGQKGWAEYAPFDAILFSACARNIPQVIINQLQEGGVIVAPMLEGNKQVIKRFRKCNGILGAGECLGDCLFVDVQDDIVR</sequence>
<keyword evidence="5" id="KW-0963">Cytoplasm</keyword>
<keyword evidence="6 10" id="KW-0489">Methyltransferase</keyword>
<dbReference type="OrthoDB" id="9810066at2"/>
<dbReference type="Pfam" id="PF01135">
    <property type="entry name" value="PCMT"/>
    <property type="match status" value="1"/>
</dbReference>
<dbReference type="InterPro" id="IPR000682">
    <property type="entry name" value="PCMT"/>
</dbReference>
<keyword evidence="7 10" id="KW-0808">Transferase</keyword>
<dbReference type="PROSITE" id="PS01279">
    <property type="entry name" value="PCMT"/>
    <property type="match status" value="1"/>
</dbReference>
<reference evidence="11 12" key="1">
    <citation type="journal article" date="2014" name="Genome Announc.">
        <title>Draft genome sequences of eight enterohepatic helicobacter species isolated from both laboratory and wild rodents.</title>
        <authorList>
            <person name="Sheh A."/>
            <person name="Shen Z."/>
            <person name="Fox J.G."/>
        </authorList>
    </citation>
    <scope>NUCLEOTIDE SEQUENCE [LARGE SCALE GENOMIC DNA]</scope>
    <source>
        <strain evidence="11 12">MIT 98-6810</strain>
    </source>
</reference>
<dbReference type="STRING" id="76936.BN2458_PEG1615"/>
<organism evidence="10 13">
    <name type="scientific">Helicobacter typhlonius</name>
    <dbReference type="NCBI Taxonomy" id="76936"/>
    <lineage>
        <taxon>Bacteria</taxon>
        <taxon>Pseudomonadati</taxon>
        <taxon>Campylobacterota</taxon>
        <taxon>Epsilonproteobacteria</taxon>
        <taxon>Campylobacterales</taxon>
        <taxon>Helicobacteraceae</taxon>
        <taxon>Helicobacter</taxon>
    </lineage>
</organism>
<dbReference type="Proteomes" id="UP000064525">
    <property type="component" value="Chromosome I"/>
</dbReference>
<dbReference type="AlphaFoldDB" id="A0A099UCK8"/>
<evidence type="ECO:0000256" key="2">
    <source>
        <dbReference type="ARBA" id="ARBA00005369"/>
    </source>
</evidence>
<dbReference type="EMBL" id="JRPF02000002">
    <property type="protein sequence ID" value="TLD79164.1"/>
    <property type="molecule type" value="Genomic_DNA"/>
</dbReference>
<evidence type="ECO:0000256" key="8">
    <source>
        <dbReference type="ARBA" id="ARBA00022691"/>
    </source>
</evidence>
<evidence type="ECO:0000256" key="1">
    <source>
        <dbReference type="ARBA" id="ARBA00004496"/>
    </source>
</evidence>
<dbReference type="PANTHER" id="PTHR11579:SF0">
    <property type="entry name" value="PROTEIN-L-ISOASPARTATE(D-ASPARTATE) O-METHYLTRANSFERASE"/>
    <property type="match status" value="1"/>
</dbReference>
<name>A0A099UCK8_9HELI</name>
<dbReference type="GO" id="GO:0005737">
    <property type="term" value="C:cytoplasm"/>
    <property type="evidence" value="ECO:0007669"/>
    <property type="project" value="UniProtKB-SubCell"/>
</dbReference>
<accession>A0A099UCK8</accession>
<dbReference type="GO" id="GO:0004719">
    <property type="term" value="F:protein-L-isoaspartate (D-aspartate) O-methyltransferase activity"/>
    <property type="evidence" value="ECO:0007669"/>
    <property type="project" value="UniProtKB-UniRule"/>
</dbReference>
<dbReference type="EMBL" id="LN907858">
    <property type="protein sequence ID" value="CUU40498.1"/>
    <property type="molecule type" value="Genomic_DNA"/>
</dbReference>
<dbReference type="PATRIC" id="fig|76936.10.peg.1576"/>
<keyword evidence="8" id="KW-0949">S-adenosyl-L-methionine</keyword>
<evidence type="ECO:0000256" key="6">
    <source>
        <dbReference type="ARBA" id="ARBA00022603"/>
    </source>
</evidence>
<evidence type="ECO:0000256" key="4">
    <source>
        <dbReference type="ARBA" id="ARBA00013346"/>
    </source>
</evidence>
<protein>
    <recommendedName>
        <fullName evidence="4 9">Protein-L-isoaspartate O-methyltransferase</fullName>
        <ecNumber evidence="3 9">2.1.1.77</ecNumber>
    </recommendedName>
</protein>
<dbReference type="NCBIfam" id="NF001453">
    <property type="entry name" value="PRK00312.1"/>
    <property type="match status" value="1"/>
</dbReference>
<reference evidence="10" key="2">
    <citation type="submission" date="2015-11" db="EMBL/GenBank/DDBJ databases">
        <authorList>
            <person name="Zhang Y."/>
            <person name="Guo Z."/>
        </authorList>
    </citation>
    <scope>NUCLEOTIDE SEQUENCE</scope>
    <source>
        <strain evidence="10">1</strain>
    </source>
</reference>
<proteinExistence type="inferred from homology"/>
<comment type="similarity">
    <text evidence="2">Belongs to the methyltransferase superfamily. L-isoaspartyl/D-aspartyl protein methyltransferase family.</text>
</comment>
<dbReference type="GO" id="GO:0030091">
    <property type="term" value="P:protein repair"/>
    <property type="evidence" value="ECO:0007669"/>
    <property type="project" value="UniProtKB-UniRule"/>
</dbReference>
<dbReference type="EC" id="2.1.1.77" evidence="3 9"/>
<comment type="subcellular location">
    <subcellularLocation>
        <location evidence="1">Cytoplasm</location>
    </subcellularLocation>
</comment>
<evidence type="ECO:0000313" key="10">
    <source>
        <dbReference type="EMBL" id="CUU40498.1"/>
    </source>
</evidence>
<evidence type="ECO:0000313" key="12">
    <source>
        <dbReference type="Proteomes" id="UP000029925"/>
    </source>
</evidence>
<dbReference type="GO" id="GO:0032259">
    <property type="term" value="P:methylation"/>
    <property type="evidence" value="ECO:0007669"/>
    <property type="project" value="UniProtKB-KW"/>
</dbReference>